<dbReference type="EMBL" id="FQUM01000003">
    <property type="protein sequence ID" value="SHE93061.1"/>
    <property type="molecule type" value="Genomic_DNA"/>
</dbReference>
<protein>
    <submittedName>
        <fullName evidence="2">Peptidase family M23</fullName>
    </submittedName>
</protein>
<evidence type="ECO:0000313" key="2">
    <source>
        <dbReference type="EMBL" id="SHE93061.1"/>
    </source>
</evidence>
<evidence type="ECO:0000259" key="1">
    <source>
        <dbReference type="Pfam" id="PF01551"/>
    </source>
</evidence>
<dbReference type="Proteomes" id="UP000184164">
    <property type="component" value="Unassembled WGS sequence"/>
</dbReference>
<dbReference type="InterPro" id="IPR016047">
    <property type="entry name" value="M23ase_b-sheet_dom"/>
</dbReference>
<dbReference type="SUPFAM" id="SSF51261">
    <property type="entry name" value="Duplicated hybrid motif"/>
    <property type="match status" value="1"/>
</dbReference>
<dbReference type="STRING" id="1484053.SAMN05444274_1039"/>
<feature type="domain" description="M23ase beta-sheet core" evidence="1">
    <location>
        <begin position="157"/>
        <end position="193"/>
    </location>
</feature>
<dbReference type="CDD" id="cd12797">
    <property type="entry name" value="M23_peptidase"/>
    <property type="match status" value="1"/>
</dbReference>
<gene>
    <name evidence="2" type="ORF">SAMN05444274_1039</name>
</gene>
<evidence type="ECO:0000313" key="3">
    <source>
        <dbReference type="Proteomes" id="UP000184164"/>
    </source>
</evidence>
<keyword evidence="3" id="KW-1185">Reference proteome</keyword>
<dbReference type="OrthoDB" id="9810477at2"/>
<dbReference type="Gene3D" id="2.70.70.10">
    <property type="entry name" value="Glucose Permease (Domain IIA)"/>
    <property type="match status" value="1"/>
</dbReference>
<proteinExistence type="predicted"/>
<name>A0A1M4XI32_9BACT</name>
<feature type="domain" description="M23ase beta-sheet core" evidence="1">
    <location>
        <begin position="71"/>
        <end position="136"/>
    </location>
</feature>
<reference evidence="3" key="1">
    <citation type="submission" date="2016-11" db="EMBL/GenBank/DDBJ databases">
        <authorList>
            <person name="Varghese N."/>
            <person name="Submissions S."/>
        </authorList>
    </citation>
    <scope>NUCLEOTIDE SEQUENCE [LARGE SCALE GENOMIC DNA]</scope>
    <source>
        <strain evidence="3">DSM 26910</strain>
    </source>
</reference>
<organism evidence="2 3">
    <name type="scientific">Mariniphaga anaerophila</name>
    <dbReference type="NCBI Taxonomy" id="1484053"/>
    <lineage>
        <taxon>Bacteria</taxon>
        <taxon>Pseudomonadati</taxon>
        <taxon>Bacteroidota</taxon>
        <taxon>Bacteroidia</taxon>
        <taxon>Marinilabiliales</taxon>
        <taxon>Prolixibacteraceae</taxon>
        <taxon>Mariniphaga</taxon>
    </lineage>
</organism>
<accession>A0A1M4XI32</accession>
<dbReference type="AlphaFoldDB" id="A0A1M4XI32"/>
<dbReference type="InterPro" id="IPR050570">
    <property type="entry name" value="Cell_wall_metabolism_enzyme"/>
</dbReference>
<dbReference type="PANTHER" id="PTHR21666">
    <property type="entry name" value="PEPTIDASE-RELATED"/>
    <property type="match status" value="1"/>
</dbReference>
<dbReference type="GO" id="GO:0004222">
    <property type="term" value="F:metalloendopeptidase activity"/>
    <property type="evidence" value="ECO:0007669"/>
    <property type="project" value="TreeGrafter"/>
</dbReference>
<dbReference type="Pfam" id="PF01551">
    <property type="entry name" value="Peptidase_M23"/>
    <property type="match status" value="2"/>
</dbReference>
<sequence>MRKIMHRPYLKDGSEFLNFACFRKIHMKQITIFFLLFLSLSALGQTHEYANPVKIPMFLSGSFAELRSNHFHSGIDIKTQGVTGIPIYAVDAGYIARIAVSPSGFGHALYIRHANGTTSVYGHLKSFRDDIANYVKNSQYDRESFRVDLQIPKDMFSVKKGEMIALSGNTGSSGGPHLHFEIRDSETEEPMNPLHYPFPIKDSTPPRIYALMIEPLNEYGHVDYREQKKTFPVVFVDGKYQIQNNPVIPVYGLIGFGIQSNDFFDGSNNRCGVYSIRMFWDGELYYSYKMDRFSFSESRYINSHIDYEEYITSKRRFQKTWIDPGNQLRIYDYVRNNGQLRVTDGNIHQVRLELKDLQGNTSILDFKAESKWQQPSLAETPFDQLLKYNESNRFRTEGIRIDFPENSFYTDVKFSWNKKPAQQGLLSAIHVVHQNTTPLHSSATLSIETGKLEKKYSDKALLVRVDTISGKISAAGGNYDDGWVSGDIRSFGNYAVALDTVPPRIVPLSIKNNAAITESSRIRFRISDDLSGINKIEGTLDGKWALFEYDAKTSLITHYFDAERFELEKRHQFKLKVTDYKGNKSTYEASFWK</sequence>
<dbReference type="InterPro" id="IPR011055">
    <property type="entry name" value="Dup_hybrid_motif"/>
</dbReference>
<dbReference type="PANTHER" id="PTHR21666:SF270">
    <property type="entry name" value="MUREIN HYDROLASE ACTIVATOR ENVC"/>
    <property type="match status" value="1"/>
</dbReference>